<dbReference type="InterPro" id="IPR002559">
    <property type="entry name" value="Transposase_11"/>
</dbReference>
<dbReference type="Gene3D" id="3.90.350.10">
    <property type="entry name" value="Transposase Inhibitor Protein From Tn5, Chain A, domain 1"/>
    <property type="match status" value="1"/>
</dbReference>
<dbReference type="SUPFAM" id="SSF53098">
    <property type="entry name" value="Ribonuclease H-like"/>
    <property type="match status" value="1"/>
</dbReference>
<name>A0A844G120_9BACT</name>
<sequence length="148" mass="17687">MSDEVIFLRGSQDKYPERLRKVVVCDVENHRTLTLLTNNFELDAQTIGDIYKARWQIESFFKMLKQNFKIKTFIGTSENAVRIQVWTALIAILLTKYLKFLSKAKWHFSTLVTFLKWNLFVYRDLQQWLDQPFTKPPEPDLFQPEFAF</sequence>
<organism evidence="2 3">
    <name type="scientific">Victivallis lenta</name>
    <dbReference type="NCBI Taxonomy" id="2606640"/>
    <lineage>
        <taxon>Bacteria</taxon>
        <taxon>Pseudomonadati</taxon>
        <taxon>Lentisphaerota</taxon>
        <taxon>Lentisphaeria</taxon>
        <taxon>Victivallales</taxon>
        <taxon>Victivallaceae</taxon>
        <taxon>Victivallis</taxon>
    </lineage>
</organism>
<accession>A0A844G120</accession>
<evidence type="ECO:0000313" key="2">
    <source>
        <dbReference type="EMBL" id="MST96664.1"/>
    </source>
</evidence>
<gene>
    <name evidence="2" type="ORF">FYJ85_06340</name>
</gene>
<dbReference type="InterPro" id="IPR012337">
    <property type="entry name" value="RNaseH-like_sf"/>
</dbReference>
<dbReference type="PANTHER" id="PTHR33258">
    <property type="entry name" value="TRANSPOSASE INSL FOR INSERTION SEQUENCE ELEMENT IS186A-RELATED"/>
    <property type="match status" value="1"/>
</dbReference>
<dbReference type="GO" id="GO:0006313">
    <property type="term" value="P:DNA transposition"/>
    <property type="evidence" value="ECO:0007669"/>
    <property type="project" value="InterPro"/>
</dbReference>
<dbReference type="EMBL" id="VUNS01000004">
    <property type="protein sequence ID" value="MST96664.1"/>
    <property type="molecule type" value="Genomic_DNA"/>
</dbReference>
<dbReference type="AlphaFoldDB" id="A0A844G120"/>
<dbReference type="Proteomes" id="UP000435649">
    <property type="component" value="Unassembled WGS sequence"/>
</dbReference>
<protein>
    <submittedName>
        <fullName evidence="2">Transposase</fullName>
    </submittedName>
</protein>
<dbReference type="Pfam" id="PF01609">
    <property type="entry name" value="DDE_Tnp_1"/>
    <property type="match status" value="1"/>
</dbReference>
<dbReference type="PANTHER" id="PTHR33258:SF1">
    <property type="entry name" value="TRANSPOSASE INSL FOR INSERTION SEQUENCE ELEMENT IS186A-RELATED"/>
    <property type="match status" value="1"/>
</dbReference>
<evidence type="ECO:0000259" key="1">
    <source>
        <dbReference type="Pfam" id="PF01609"/>
    </source>
</evidence>
<reference evidence="2 3" key="1">
    <citation type="submission" date="2019-08" db="EMBL/GenBank/DDBJ databases">
        <title>In-depth cultivation of the pig gut microbiome towards novel bacterial diversity and tailored functional studies.</title>
        <authorList>
            <person name="Wylensek D."/>
            <person name="Hitch T.C.A."/>
            <person name="Clavel T."/>
        </authorList>
    </citation>
    <scope>NUCLEOTIDE SEQUENCE [LARGE SCALE GENOMIC DNA]</scope>
    <source>
        <strain evidence="2 3">BBE-744-WT-12</strain>
    </source>
</reference>
<dbReference type="GO" id="GO:0004803">
    <property type="term" value="F:transposase activity"/>
    <property type="evidence" value="ECO:0007669"/>
    <property type="project" value="InterPro"/>
</dbReference>
<comment type="caution">
    <text evidence="2">The sequence shown here is derived from an EMBL/GenBank/DDBJ whole genome shotgun (WGS) entry which is preliminary data.</text>
</comment>
<keyword evidence="3" id="KW-1185">Reference proteome</keyword>
<feature type="domain" description="Transposase IS4-like" evidence="1">
    <location>
        <begin position="23"/>
        <end position="94"/>
    </location>
</feature>
<proteinExistence type="predicted"/>
<dbReference type="GO" id="GO:0003677">
    <property type="term" value="F:DNA binding"/>
    <property type="evidence" value="ECO:0007669"/>
    <property type="project" value="InterPro"/>
</dbReference>
<evidence type="ECO:0000313" key="3">
    <source>
        <dbReference type="Proteomes" id="UP000435649"/>
    </source>
</evidence>